<keyword evidence="2" id="KW-0012">Acyltransferase</keyword>
<dbReference type="RefSeq" id="WP_114581334.1">
    <property type="nucleotide sequence ID" value="NZ_QPMH01000004.1"/>
</dbReference>
<keyword evidence="5" id="KW-1185">Reference proteome</keyword>
<dbReference type="PANTHER" id="PTHR43800">
    <property type="entry name" value="PEPTIDYL-LYSINE N-ACETYLTRANSFERASE YJAB"/>
    <property type="match status" value="1"/>
</dbReference>
<dbReference type="AlphaFoldDB" id="A0A369TBS1"/>
<dbReference type="Gene3D" id="3.40.630.30">
    <property type="match status" value="1"/>
</dbReference>
<evidence type="ECO:0000259" key="3">
    <source>
        <dbReference type="PROSITE" id="PS51186"/>
    </source>
</evidence>
<sequence length="210" mass="23875">MALCDSLTDIPAGKIAAVVTSLEMRERAELRPAISEPSWSLRYVAEPDIDWYRDLYRRIGEAWLWFSRLDLSDAELAETIKDPRVEVYALDCDGADEGLLELDFRDGDCCELSFFGVTPQMLGRGAGRWLMNHAIERAWSRPISQLWLHTCTMDHPGALGFYIRSGFLPFRRQVEVVDDPRLVGTFPKDAAPHVPIIERSSRPLIGRLKV</sequence>
<dbReference type="Proteomes" id="UP000253941">
    <property type="component" value="Unassembled WGS sequence"/>
</dbReference>
<gene>
    <name evidence="4" type="ORF">DRB17_06265</name>
</gene>
<dbReference type="PROSITE" id="PS51186">
    <property type="entry name" value="GNAT"/>
    <property type="match status" value="1"/>
</dbReference>
<dbReference type="Pfam" id="PF00583">
    <property type="entry name" value="Acetyltransf_1"/>
    <property type="match status" value="1"/>
</dbReference>
<evidence type="ECO:0000313" key="5">
    <source>
        <dbReference type="Proteomes" id="UP000253941"/>
    </source>
</evidence>
<organism evidence="4 5">
    <name type="scientific">Ferruginivarius sediminum</name>
    <dbReference type="NCBI Taxonomy" id="2661937"/>
    <lineage>
        <taxon>Bacteria</taxon>
        <taxon>Pseudomonadati</taxon>
        <taxon>Pseudomonadota</taxon>
        <taxon>Alphaproteobacteria</taxon>
        <taxon>Rhodospirillales</taxon>
        <taxon>Rhodospirillaceae</taxon>
        <taxon>Ferruginivarius</taxon>
    </lineage>
</organism>
<protein>
    <submittedName>
        <fullName evidence="4">GNAT family N-acetyltransferase</fullName>
    </submittedName>
</protein>
<dbReference type="GO" id="GO:0016747">
    <property type="term" value="F:acyltransferase activity, transferring groups other than amino-acyl groups"/>
    <property type="evidence" value="ECO:0007669"/>
    <property type="project" value="InterPro"/>
</dbReference>
<dbReference type="EMBL" id="QPMH01000004">
    <property type="protein sequence ID" value="RDD62759.1"/>
    <property type="molecule type" value="Genomic_DNA"/>
</dbReference>
<dbReference type="SUPFAM" id="SSF55729">
    <property type="entry name" value="Acyl-CoA N-acyltransferases (Nat)"/>
    <property type="match status" value="1"/>
</dbReference>
<dbReference type="InterPro" id="IPR000182">
    <property type="entry name" value="GNAT_dom"/>
</dbReference>
<dbReference type="PANTHER" id="PTHR43800:SF1">
    <property type="entry name" value="PEPTIDYL-LYSINE N-ACETYLTRANSFERASE YJAB"/>
    <property type="match status" value="1"/>
</dbReference>
<keyword evidence="1 4" id="KW-0808">Transferase</keyword>
<name>A0A369TBS1_9PROT</name>
<evidence type="ECO:0000256" key="2">
    <source>
        <dbReference type="ARBA" id="ARBA00023315"/>
    </source>
</evidence>
<accession>A0A369TBS1</accession>
<evidence type="ECO:0000313" key="4">
    <source>
        <dbReference type="EMBL" id="RDD62759.1"/>
    </source>
</evidence>
<feature type="domain" description="N-acetyltransferase" evidence="3">
    <location>
        <begin position="39"/>
        <end position="192"/>
    </location>
</feature>
<dbReference type="CDD" id="cd04301">
    <property type="entry name" value="NAT_SF"/>
    <property type="match status" value="1"/>
</dbReference>
<dbReference type="InterPro" id="IPR016181">
    <property type="entry name" value="Acyl_CoA_acyltransferase"/>
</dbReference>
<evidence type="ECO:0000256" key="1">
    <source>
        <dbReference type="ARBA" id="ARBA00022679"/>
    </source>
</evidence>
<reference evidence="4 5" key="1">
    <citation type="submission" date="2018-07" db="EMBL/GenBank/DDBJ databases">
        <title>Venubactetium sediminum gen. nov., sp. nov., isolated from a marine solar saltern.</title>
        <authorList>
            <person name="Wang S."/>
        </authorList>
    </citation>
    <scope>NUCLEOTIDE SEQUENCE [LARGE SCALE GENOMIC DNA]</scope>
    <source>
        <strain evidence="4 5">WD2A32</strain>
    </source>
</reference>
<proteinExistence type="predicted"/>
<comment type="caution">
    <text evidence="4">The sequence shown here is derived from an EMBL/GenBank/DDBJ whole genome shotgun (WGS) entry which is preliminary data.</text>
</comment>